<organism evidence="1 2">
    <name type="scientific">Krasilnikovia cinnamomea</name>
    <dbReference type="NCBI Taxonomy" id="349313"/>
    <lineage>
        <taxon>Bacteria</taxon>
        <taxon>Bacillati</taxon>
        <taxon>Actinomycetota</taxon>
        <taxon>Actinomycetes</taxon>
        <taxon>Micromonosporales</taxon>
        <taxon>Micromonosporaceae</taxon>
        <taxon>Krasilnikovia</taxon>
    </lineage>
</organism>
<dbReference type="EMBL" id="SHKY01000001">
    <property type="protein sequence ID" value="RZU51915.1"/>
    <property type="molecule type" value="Genomic_DNA"/>
</dbReference>
<dbReference type="Proteomes" id="UP000292564">
    <property type="component" value="Unassembled WGS sequence"/>
</dbReference>
<dbReference type="OrthoDB" id="194758at2"/>
<accession>A0A4Q7ZNH1</accession>
<dbReference type="RefSeq" id="WP_130510611.1">
    <property type="nucleotide sequence ID" value="NZ_SHKY01000001.1"/>
</dbReference>
<reference evidence="1 2" key="1">
    <citation type="submission" date="2019-02" db="EMBL/GenBank/DDBJ databases">
        <title>Sequencing the genomes of 1000 actinobacteria strains.</title>
        <authorList>
            <person name="Klenk H.-P."/>
        </authorList>
    </citation>
    <scope>NUCLEOTIDE SEQUENCE [LARGE SCALE GENOMIC DNA]</scope>
    <source>
        <strain evidence="1 2">DSM 45162</strain>
    </source>
</reference>
<protein>
    <submittedName>
        <fullName evidence="1">AlpA family transcriptional regulator</fullName>
    </submittedName>
</protein>
<keyword evidence="2" id="KW-1185">Reference proteome</keyword>
<dbReference type="SUPFAM" id="SSF46955">
    <property type="entry name" value="Putative DNA-binding domain"/>
    <property type="match status" value="1"/>
</dbReference>
<evidence type="ECO:0000313" key="2">
    <source>
        <dbReference type="Proteomes" id="UP000292564"/>
    </source>
</evidence>
<dbReference type="InterPro" id="IPR009061">
    <property type="entry name" value="DNA-bd_dom_put_sf"/>
</dbReference>
<sequence>MQNRNFLTLAEFLAELDVPKSTFFRWKAIGEAPRTYKLPNGQLRIRRTDFDAWMAAREEPQAA</sequence>
<evidence type="ECO:0000313" key="1">
    <source>
        <dbReference type="EMBL" id="RZU51915.1"/>
    </source>
</evidence>
<comment type="caution">
    <text evidence="1">The sequence shown here is derived from an EMBL/GenBank/DDBJ whole genome shotgun (WGS) entry which is preliminary data.</text>
</comment>
<gene>
    <name evidence="1" type="ORF">EV385_3751</name>
</gene>
<proteinExistence type="predicted"/>
<dbReference type="AlphaFoldDB" id="A0A4Q7ZNH1"/>
<name>A0A4Q7ZNH1_9ACTN</name>